<comment type="similarity">
    <text evidence="2 10">Belongs to the ABC-4 integral membrane protein family. FtsX subfamily.</text>
</comment>
<evidence type="ECO:0000259" key="13">
    <source>
        <dbReference type="Pfam" id="PF18075"/>
    </source>
</evidence>
<name>A0A7V4WX10_CALAY</name>
<feature type="transmembrane region" description="Helical" evidence="11">
    <location>
        <begin position="20"/>
        <end position="44"/>
    </location>
</feature>
<evidence type="ECO:0000256" key="8">
    <source>
        <dbReference type="ARBA" id="ARBA00023136"/>
    </source>
</evidence>
<dbReference type="Gene3D" id="3.30.70.3040">
    <property type="match status" value="1"/>
</dbReference>
<dbReference type="Proteomes" id="UP000885779">
    <property type="component" value="Unassembled WGS sequence"/>
</dbReference>
<accession>A0A7V4WX10</accession>
<feature type="transmembrane region" description="Helical" evidence="11">
    <location>
        <begin position="219"/>
        <end position="239"/>
    </location>
</feature>
<keyword evidence="7 11" id="KW-1133">Transmembrane helix</keyword>
<comment type="subcellular location">
    <subcellularLocation>
        <location evidence="1">Cell membrane</location>
        <topology evidence="1">Multi-pass membrane protein</topology>
    </subcellularLocation>
</comment>
<evidence type="ECO:0000256" key="5">
    <source>
        <dbReference type="ARBA" id="ARBA00022618"/>
    </source>
</evidence>
<dbReference type="InterPro" id="IPR004513">
    <property type="entry name" value="FtsX"/>
</dbReference>
<sequence length="286" mass="31959">MSRIGFSIKEGLKGFKRARLATTITISSLAFALLLVGVFLVLSLNVERWIGDFRKKIELEVFLDNDLTESEGRQIAQKIQSVRGVDQVNYITKEKAALRFKKEFGRDIYEVLDYNPLPLSCTVTLKKGYRTGERVAKVSAAIQGIAGVSEVIYQKELMALVDRYISLIYLAAVIIGLVLITISIILLYNTIRLTIFARRDTIEIMKLVGATRSFIRRPFIVEGLIQGLIGGLLAGALLYGAVKLTRRILLPHLFHSVEIYVVLVVAGILIGMLASRLSVSRYLRNI</sequence>
<evidence type="ECO:0000256" key="3">
    <source>
        <dbReference type="ARBA" id="ARBA00021907"/>
    </source>
</evidence>
<evidence type="ECO:0000313" key="14">
    <source>
        <dbReference type="EMBL" id="HGY57046.1"/>
    </source>
</evidence>
<keyword evidence="4 10" id="KW-1003">Cell membrane</keyword>
<dbReference type="PANTHER" id="PTHR47755">
    <property type="entry name" value="CELL DIVISION PROTEIN FTSX"/>
    <property type="match status" value="1"/>
</dbReference>
<dbReference type="InterPro" id="IPR003838">
    <property type="entry name" value="ABC3_permease_C"/>
</dbReference>
<dbReference type="InterPro" id="IPR040690">
    <property type="entry name" value="FtsX_ECD"/>
</dbReference>
<reference evidence="14" key="1">
    <citation type="journal article" date="2020" name="mSystems">
        <title>Genome- and Community-Level Interaction Insights into Carbon Utilization and Element Cycling Functions of Hydrothermarchaeota in Hydrothermal Sediment.</title>
        <authorList>
            <person name="Zhou Z."/>
            <person name="Liu Y."/>
            <person name="Xu W."/>
            <person name="Pan J."/>
            <person name="Luo Z.H."/>
            <person name="Li M."/>
        </authorList>
    </citation>
    <scope>NUCLEOTIDE SEQUENCE [LARGE SCALE GENOMIC DNA]</scope>
    <source>
        <strain evidence="14">HyVt-577</strain>
    </source>
</reference>
<dbReference type="PIRSF" id="PIRSF003097">
    <property type="entry name" value="FtsX"/>
    <property type="match status" value="1"/>
</dbReference>
<evidence type="ECO:0000256" key="11">
    <source>
        <dbReference type="SAM" id="Phobius"/>
    </source>
</evidence>
<dbReference type="EMBL" id="DRQG01000143">
    <property type="protein sequence ID" value="HGY57046.1"/>
    <property type="molecule type" value="Genomic_DNA"/>
</dbReference>
<keyword evidence="8 10" id="KW-0472">Membrane</keyword>
<evidence type="ECO:0000256" key="4">
    <source>
        <dbReference type="ARBA" id="ARBA00022475"/>
    </source>
</evidence>
<dbReference type="PANTHER" id="PTHR47755:SF1">
    <property type="entry name" value="CELL DIVISION PROTEIN FTSX"/>
    <property type="match status" value="1"/>
</dbReference>
<comment type="caution">
    <text evidence="14">The sequence shown here is derived from an EMBL/GenBank/DDBJ whole genome shotgun (WGS) entry which is preliminary data.</text>
</comment>
<evidence type="ECO:0000256" key="9">
    <source>
        <dbReference type="ARBA" id="ARBA00023306"/>
    </source>
</evidence>
<organism evidence="14">
    <name type="scientific">Caldithrix abyssi</name>
    <dbReference type="NCBI Taxonomy" id="187145"/>
    <lineage>
        <taxon>Bacteria</taxon>
        <taxon>Pseudomonadati</taxon>
        <taxon>Calditrichota</taxon>
        <taxon>Calditrichia</taxon>
        <taxon>Calditrichales</taxon>
        <taxon>Calditrichaceae</taxon>
        <taxon>Caldithrix</taxon>
    </lineage>
</organism>
<evidence type="ECO:0000256" key="1">
    <source>
        <dbReference type="ARBA" id="ARBA00004651"/>
    </source>
</evidence>
<dbReference type="GO" id="GO:0005886">
    <property type="term" value="C:plasma membrane"/>
    <property type="evidence" value="ECO:0007669"/>
    <property type="project" value="UniProtKB-SubCell"/>
</dbReference>
<dbReference type="GO" id="GO:0051301">
    <property type="term" value="P:cell division"/>
    <property type="evidence" value="ECO:0007669"/>
    <property type="project" value="UniProtKB-KW"/>
</dbReference>
<evidence type="ECO:0000256" key="7">
    <source>
        <dbReference type="ARBA" id="ARBA00022989"/>
    </source>
</evidence>
<dbReference type="AlphaFoldDB" id="A0A7V4WX10"/>
<feature type="transmembrane region" description="Helical" evidence="11">
    <location>
        <begin position="259"/>
        <end position="279"/>
    </location>
</feature>
<keyword evidence="6 11" id="KW-0812">Transmembrane</keyword>
<protein>
    <recommendedName>
        <fullName evidence="3 10">Cell division protein FtsX</fullName>
    </recommendedName>
</protein>
<evidence type="ECO:0000259" key="12">
    <source>
        <dbReference type="Pfam" id="PF02687"/>
    </source>
</evidence>
<evidence type="ECO:0000256" key="10">
    <source>
        <dbReference type="PIRNR" id="PIRNR003097"/>
    </source>
</evidence>
<feature type="transmembrane region" description="Helical" evidence="11">
    <location>
        <begin position="167"/>
        <end position="189"/>
    </location>
</feature>
<dbReference type="Pfam" id="PF02687">
    <property type="entry name" value="FtsX"/>
    <property type="match status" value="1"/>
</dbReference>
<gene>
    <name evidence="14" type="ORF">ENK44_15160</name>
</gene>
<evidence type="ECO:0000256" key="6">
    <source>
        <dbReference type="ARBA" id="ARBA00022692"/>
    </source>
</evidence>
<evidence type="ECO:0000256" key="2">
    <source>
        <dbReference type="ARBA" id="ARBA00007379"/>
    </source>
</evidence>
<keyword evidence="9 10" id="KW-0131">Cell cycle</keyword>
<dbReference type="Pfam" id="PF18075">
    <property type="entry name" value="FtsX_ECD"/>
    <property type="match status" value="1"/>
</dbReference>
<feature type="domain" description="ABC3 transporter permease C-terminal" evidence="12">
    <location>
        <begin position="174"/>
        <end position="284"/>
    </location>
</feature>
<feature type="domain" description="FtsX extracellular" evidence="13">
    <location>
        <begin position="57"/>
        <end position="151"/>
    </location>
</feature>
<proteinExistence type="inferred from homology"/>
<keyword evidence="5 10" id="KW-0132">Cell division</keyword>